<keyword evidence="3" id="KW-1185">Reference proteome</keyword>
<comment type="caution">
    <text evidence="2">The sequence shown here is derived from an EMBL/GenBank/DDBJ whole genome shotgun (WGS) entry which is preliminary data.</text>
</comment>
<dbReference type="PANTHER" id="PTHR43685">
    <property type="entry name" value="GLYCOSYLTRANSFERASE"/>
    <property type="match status" value="1"/>
</dbReference>
<dbReference type="CDD" id="cd00761">
    <property type="entry name" value="Glyco_tranf_GTA_type"/>
    <property type="match status" value="1"/>
</dbReference>
<dbReference type="Gene3D" id="3.90.550.10">
    <property type="entry name" value="Spore Coat Polysaccharide Biosynthesis Protein SpsA, Chain A"/>
    <property type="match status" value="1"/>
</dbReference>
<dbReference type="SUPFAM" id="SSF53448">
    <property type="entry name" value="Nucleotide-diphospho-sugar transferases"/>
    <property type="match status" value="1"/>
</dbReference>
<evidence type="ECO:0000313" key="2">
    <source>
        <dbReference type="EMBL" id="MBD8498538.1"/>
    </source>
</evidence>
<evidence type="ECO:0000313" key="3">
    <source>
        <dbReference type="Proteomes" id="UP000634529"/>
    </source>
</evidence>
<sequence>MNDSSLISIIIPTYNRKELLAKAIASVLAQTYKNWELIIVDDNSTDNTKELVAQFSSTDSRIRYIKNNRSKGPSGARNTGILQAQGDVIAFLDSDDEWFDYHLSDSLHIINNTGVDVCFSLWVERRGGDIRNDFEREEIQLNLKNKMKLFDTYDDAILLNDGLFEHFLNDDDWFYHINTMVVKKNKLTEVGLLNENLFYGEDSEYIVRYFEHAKIALISKPHFIYNQSPDSLYFFCDRSSLSAEEIFNNADLLEKLTVTCINSNEFRLGVRKRVLQSNNLSDKATCLKNIDSAISQKYLTLSILHKLKLSKALRYCYLSLRYEFRLNTLFLMLKLLRPNKLKLDNIQLFLN</sequence>
<dbReference type="PANTHER" id="PTHR43685:SF2">
    <property type="entry name" value="GLYCOSYLTRANSFERASE 2-LIKE DOMAIN-CONTAINING PROTEIN"/>
    <property type="match status" value="1"/>
</dbReference>
<name>A0ABR9AWN4_9BACL</name>
<protein>
    <submittedName>
        <fullName evidence="2">Glycosyltransferase family 2 protein</fullName>
    </submittedName>
</protein>
<reference evidence="2 3" key="1">
    <citation type="submission" date="2020-09" db="EMBL/GenBank/DDBJ databases">
        <title>Paenibacillus sp. CAU 1523 isolated from sand of Haeundae Beach.</title>
        <authorList>
            <person name="Kim W."/>
        </authorList>
    </citation>
    <scope>NUCLEOTIDE SEQUENCE [LARGE SCALE GENOMIC DNA]</scope>
    <source>
        <strain evidence="2 3">CAU 1523</strain>
    </source>
</reference>
<evidence type="ECO:0000259" key="1">
    <source>
        <dbReference type="Pfam" id="PF00535"/>
    </source>
</evidence>
<dbReference type="EMBL" id="JACYTN010000005">
    <property type="protein sequence ID" value="MBD8498538.1"/>
    <property type="molecule type" value="Genomic_DNA"/>
</dbReference>
<proteinExistence type="predicted"/>
<feature type="domain" description="Glycosyltransferase 2-like" evidence="1">
    <location>
        <begin position="8"/>
        <end position="137"/>
    </location>
</feature>
<dbReference type="Pfam" id="PF00535">
    <property type="entry name" value="Glycos_transf_2"/>
    <property type="match status" value="1"/>
</dbReference>
<dbReference type="InterPro" id="IPR029044">
    <property type="entry name" value="Nucleotide-diphossugar_trans"/>
</dbReference>
<gene>
    <name evidence="2" type="ORF">IFO66_09535</name>
</gene>
<dbReference type="Proteomes" id="UP000634529">
    <property type="component" value="Unassembled WGS sequence"/>
</dbReference>
<dbReference type="InterPro" id="IPR001173">
    <property type="entry name" value="Glyco_trans_2-like"/>
</dbReference>
<organism evidence="2 3">
    <name type="scientific">Paenibacillus arenosi</name>
    <dbReference type="NCBI Taxonomy" id="2774142"/>
    <lineage>
        <taxon>Bacteria</taxon>
        <taxon>Bacillati</taxon>
        <taxon>Bacillota</taxon>
        <taxon>Bacilli</taxon>
        <taxon>Bacillales</taxon>
        <taxon>Paenibacillaceae</taxon>
        <taxon>Paenibacillus</taxon>
    </lineage>
</organism>
<dbReference type="InterPro" id="IPR050834">
    <property type="entry name" value="Glycosyltransf_2"/>
</dbReference>
<accession>A0ABR9AWN4</accession>